<evidence type="ECO:0000256" key="4">
    <source>
        <dbReference type="ARBA" id="ARBA00013115"/>
    </source>
</evidence>
<sequence length="287" mass="31382">MQIKGILIPIGGNEDKGIETKEKYHLEFIEEGILARVAKECGGCDKSIAVIPTASSIPNEVSDNYIKAFDRLGCANVNIVDIREQKDSENRQNIATIEQADCVMFSGGSQFKIVQKIGGSTLHNILSERYKNEKIVIAGTSAGAMCMSMEMISGGSGKEAFIKGAVRMRQGMGFIPNLVIDSHFITRGRFGRLAEAIARFPELLGVGLAEDTGLVIKNCNTFEVIGSGMVILFDPSEIRHNNEKLLNKGMPMSISNLKTHILANGDRFNIQERNLKVVPSDKAFMVD</sequence>
<dbReference type="AlphaFoldDB" id="A0A1G7GKV7"/>
<keyword evidence="7" id="KW-0378">Hydrolase</keyword>
<evidence type="ECO:0000256" key="3">
    <source>
        <dbReference type="ARBA" id="ARBA00006534"/>
    </source>
</evidence>
<protein>
    <recommendedName>
        <fullName evidence="5">Cyanophycinase</fullName>
        <ecNumber evidence="4">3.4.15.6</ecNumber>
    </recommendedName>
</protein>
<keyword evidence="6" id="KW-0645">Protease</keyword>
<evidence type="ECO:0000256" key="7">
    <source>
        <dbReference type="ARBA" id="ARBA00022801"/>
    </source>
</evidence>
<dbReference type="InterPro" id="IPR029062">
    <property type="entry name" value="Class_I_gatase-like"/>
</dbReference>
<evidence type="ECO:0000313" key="11">
    <source>
        <dbReference type="Proteomes" id="UP000199109"/>
    </source>
</evidence>
<evidence type="ECO:0000256" key="2">
    <source>
        <dbReference type="ARBA" id="ARBA00002039"/>
    </source>
</evidence>
<evidence type="ECO:0000256" key="5">
    <source>
        <dbReference type="ARBA" id="ARBA00015719"/>
    </source>
</evidence>
<dbReference type="SUPFAM" id="SSF52317">
    <property type="entry name" value="Class I glutamine amidotransferase-like"/>
    <property type="match status" value="1"/>
</dbReference>
<accession>A0A1G7GKV7</accession>
<evidence type="ECO:0000256" key="9">
    <source>
        <dbReference type="PIRSR" id="PIRSR032067-1"/>
    </source>
</evidence>
<dbReference type="Proteomes" id="UP000199109">
    <property type="component" value="Unassembled WGS sequence"/>
</dbReference>
<dbReference type="PANTHER" id="PTHR36175:SF1">
    <property type="entry name" value="CYANOPHYCINASE"/>
    <property type="match status" value="1"/>
</dbReference>
<feature type="active site" description="Charge relay system" evidence="9">
    <location>
        <position position="141"/>
    </location>
</feature>
<name>A0A1G7GKV7_9FLAO</name>
<keyword evidence="8" id="KW-0720">Serine protease</keyword>
<dbReference type="EC" id="3.4.15.6" evidence="4"/>
<proteinExistence type="inferred from homology"/>
<dbReference type="InterPro" id="IPR005320">
    <property type="entry name" value="Peptidase_S51"/>
</dbReference>
<dbReference type="GO" id="GO:0008236">
    <property type="term" value="F:serine-type peptidase activity"/>
    <property type="evidence" value="ECO:0007669"/>
    <property type="project" value="UniProtKB-KW"/>
</dbReference>
<comment type="similarity">
    <text evidence="3">Belongs to the peptidase S51 family.</text>
</comment>
<dbReference type="GO" id="GO:0008241">
    <property type="term" value="F:peptidyl-dipeptidase activity"/>
    <property type="evidence" value="ECO:0007669"/>
    <property type="project" value="UniProtKB-EC"/>
</dbReference>
<feature type="active site" description="Charge relay system" evidence="9">
    <location>
        <position position="183"/>
    </location>
</feature>
<dbReference type="CDD" id="cd03145">
    <property type="entry name" value="GAT1_cyanophycinase"/>
    <property type="match status" value="1"/>
</dbReference>
<dbReference type="NCBIfam" id="TIGR02069">
    <property type="entry name" value="cyanophycinase"/>
    <property type="match status" value="1"/>
</dbReference>
<dbReference type="Pfam" id="PF03575">
    <property type="entry name" value="Peptidase_S51"/>
    <property type="match status" value="1"/>
</dbReference>
<evidence type="ECO:0000256" key="8">
    <source>
        <dbReference type="ARBA" id="ARBA00022825"/>
    </source>
</evidence>
<evidence type="ECO:0000313" key="10">
    <source>
        <dbReference type="EMBL" id="SDE88693.1"/>
    </source>
</evidence>
<dbReference type="PIRSF" id="PIRSF032067">
    <property type="entry name" value="Cyanophycinase"/>
    <property type="match status" value="1"/>
</dbReference>
<evidence type="ECO:0000256" key="1">
    <source>
        <dbReference type="ARBA" id="ARBA00001092"/>
    </source>
</evidence>
<organism evidence="10 11">
    <name type="scientific">Pricia antarctica</name>
    <dbReference type="NCBI Taxonomy" id="641691"/>
    <lineage>
        <taxon>Bacteria</taxon>
        <taxon>Pseudomonadati</taxon>
        <taxon>Bacteroidota</taxon>
        <taxon>Flavobacteriia</taxon>
        <taxon>Flavobacteriales</taxon>
        <taxon>Flavobacteriaceae</taxon>
        <taxon>Pricia</taxon>
    </lineage>
</organism>
<feature type="active site" description="Charge relay system" evidence="9">
    <location>
        <position position="210"/>
    </location>
</feature>
<dbReference type="EMBL" id="FNAO01000008">
    <property type="protein sequence ID" value="SDE88693.1"/>
    <property type="molecule type" value="Genomic_DNA"/>
</dbReference>
<dbReference type="Gene3D" id="3.40.50.880">
    <property type="match status" value="1"/>
</dbReference>
<dbReference type="OrthoDB" id="9799980at2"/>
<keyword evidence="11" id="KW-1185">Reference proteome</keyword>
<dbReference type="STRING" id="641691.SAMN05421636_108186"/>
<dbReference type="PANTHER" id="PTHR36175">
    <property type="entry name" value="CYANOPHYCINASE"/>
    <property type="match status" value="1"/>
</dbReference>
<evidence type="ECO:0000256" key="6">
    <source>
        <dbReference type="ARBA" id="ARBA00022670"/>
    </source>
</evidence>
<dbReference type="GO" id="GO:0006508">
    <property type="term" value="P:proteolysis"/>
    <property type="evidence" value="ECO:0007669"/>
    <property type="project" value="UniProtKB-KW"/>
</dbReference>
<gene>
    <name evidence="10" type="ORF">SAMN05421636_108186</name>
</gene>
<reference evidence="10 11" key="1">
    <citation type="submission" date="2016-10" db="EMBL/GenBank/DDBJ databases">
        <authorList>
            <person name="de Groot N.N."/>
        </authorList>
    </citation>
    <scope>NUCLEOTIDE SEQUENCE [LARGE SCALE GENOMIC DNA]</scope>
    <source>
        <strain evidence="10 11">DSM 23421</strain>
    </source>
</reference>
<comment type="function">
    <text evidence="2">Exopeptidase that catalyzes the hydrolytic cleavage of multi-L-arginyl-poly-L-aspartic acid (cyanophycin; a water-insoluble reserve polymer) into aspartate-arginine dipeptides.</text>
</comment>
<comment type="catalytic activity">
    <reaction evidence="1">
        <text>[L-4-(L-arginin-2-N-yl)aspartate](n) + H2O = [L-4-(L-arginin-2-N-yl)aspartate](n-1) + L-4-(L-arginin-2-N-yl)aspartate</text>
        <dbReference type="Rhea" id="RHEA:12845"/>
        <dbReference type="Rhea" id="RHEA-COMP:13728"/>
        <dbReference type="Rhea" id="RHEA-COMP:13734"/>
        <dbReference type="ChEBI" id="CHEBI:15377"/>
        <dbReference type="ChEBI" id="CHEBI:137986"/>
        <dbReference type="ChEBI" id="CHEBI:137991"/>
        <dbReference type="EC" id="3.4.15.6"/>
    </reaction>
</comment>
<dbReference type="RefSeq" id="WP_091871760.1">
    <property type="nucleotide sequence ID" value="NZ_FNAO01000008.1"/>
</dbReference>
<dbReference type="InterPro" id="IPR011811">
    <property type="entry name" value="Peptidase_S51_cyanophycinase"/>
</dbReference>